<dbReference type="InterPro" id="IPR046341">
    <property type="entry name" value="SET_dom_sf"/>
</dbReference>
<dbReference type="InterPro" id="IPR002893">
    <property type="entry name" value="Znf_MYND"/>
</dbReference>
<dbReference type="SUPFAM" id="SSF82199">
    <property type="entry name" value="SET domain"/>
    <property type="match status" value="1"/>
</dbReference>
<dbReference type="InterPro" id="IPR001214">
    <property type="entry name" value="SET_dom"/>
</dbReference>
<evidence type="ECO:0000259" key="6">
    <source>
        <dbReference type="PROSITE" id="PS50865"/>
    </source>
</evidence>
<dbReference type="Gene3D" id="6.10.140.2220">
    <property type="match status" value="1"/>
</dbReference>
<feature type="domain" description="MYND-type" evidence="6">
    <location>
        <begin position="408"/>
        <end position="444"/>
    </location>
</feature>
<proteinExistence type="predicted"/>
<dbReference type="PANTHER" id="PTHR12197:SF251">
    <property type="entry name" value="EG:BACR7C10.4 PROTEIN"/>
    <property type="match status" value="1"/>
</dbReference>
<evidence type="ECO:0000256" key="1">
    <source>
        <dbReference type="ARBA" id="ARBA00022723"/>
    </source>
</evidence>
<dbReference type="CDD" id="cd20071">
    <property type="entry name" value="SET_SMYD"/>
    <property type="match status" value="1"/>
</dbReference>
<dbReference type="Proteomes" id="UP000265427">
    <property type="component" value="Unassembled WGS sequence"/>
</dbReference>
<dbReference type="PROSITE" id="PS01360">
    <property type="entry name" value="ZF_MYND_1"/>
    <property type="match status" value="1"/>
</dbReference>
<dbReference type="PROSITE" id="PS50865">
    <property type="entry name" value="ZF_MYND_2"/>
    <property type="match status" value="1"/>
</dbReference>
<protein>
    <recommendedName>
        <fullName evidence="9">MYND-type domain-containing protein</fullName>
    </recommendedName>
</protein>
<evidence type="ECO:0000256" key="4">
    <source>
        <dbReference type="PROSITE-ProRule" id="PRU00134"/>
    </source>
</evidence>
<dbReference type="GO" id="GO:0008270">
    <property type="term" value="F:zinc ion binding"/>
    <property type="evidence" value="ECO:0007669"/>
    <property type="project" value="UniProtKB-KW"/>
</dbReference>
<dbReference type="AlphaFoldDB" id="A0A397ASK8"/>
<accession>A0A397ASK8</accession>
<sequence length="454" mass="49654">MNDLINSLLPADAGVQCMLHPVFGASLYTTRAFDIGEIVWQEDAALLSSGSSVLAYAKVFKNHSAADLSRILSGFMTLDESTINADPTFSVIARLCSAFRKSHAAHLPLVTQLVSAFEINGHGFLNDTAGLFTVASKAAHSCSPNVIYKPRGDAGMAYVAITPLAPDSLVYYSYIAREKLGYSSHFRQVMLRQLYYFTCGCARCAGVDHVRPLKCPTCAKDILRSAATASWSCASCATVVTDAQAPLVLPLTDEDALENTVMGFDILVDSATVTKVRAAFRLASKTLSMNHWTVIYLSRILVEMSIPPSTNHMAPALTSPQLKAMSKRIAMWCADVLAPHNGVSAAGLVFMYQGILFAQSRTDPEVRAALTSLYPYFRLNFDPNDDDVVEWRGLVWSADLQEVETRYCAHCTKPATLRCARCTSVAYCSKECQVLNWKGHKRVCPKLKSHHAIS</sequence>
<dbReference type="VEuPathDB" id="FungiDB:H257_03124"/>
<dbReference type="PANTHER" id="PTHR12197">
    <property type="entry name" value="HISTONE-LYSINE N-METHYLTRANSFERASE SMYD"/>
    <property type="match status" value="1"/>
</dbReference>
<feature type="domain" description="SET" evidence="5">
    <location>
        <begin position="13"/>
        <end position="175"/>
    </location>
</feature>
<dbReference type="GO" id="GO:0005634">
    <property type="term" value="C:nucleus"/>
    <property type="evidence" value="ECO:0007669"/>
    <property type="project" value="TreeGrafter"/>
</dbReference>
<evidence type="ECO:0000313" key="7">
    <source>
        <dbReference type="EMBL" id="RHY10652.1"/>
    </source>
</evidence>
<name>A0A397ASK8_APHAT</name>
<gene>
    <name evidence="7" type="ORF">DYB36_004380</name>
</gene>
<dbReference type="Gene3D" id="2.170.270.10">
    <property type="entry name" value="SET domain"/>
    <property type="match status" value="1"/>
</dbReference>
<dbReference type="EMBL" id="QUSZ01005235">
    <property type="protein sequence ID" value="RHY10652.1"/>
    <property type="molecule type" value="Genomic_DNA"/>
</dbReference>
<keyword evidence="3" id="KW-0862">Zinc</keyword>
<evidence type="ECO:0000256" key="3">
    <source>
        <dbReference type="ARBA" id="ARBA00022833"/>
    </source>
</evidence>
<dbReference type="PROSITE" id="PS50280">
    <property type="entry name" value="SET"/>
    <property type="match status" value="1"/>
</dbReference>
<comment type="caution">
    <text evidence="7">The sequence shown here is derived from an EMBL/GenBank/DDBJ whole genome shotgun (WGS) entry which is preliminary data.</text>
</comment>
<keyword evidence="2 4" id="KW-0863">Zinc-finger</keyword>
<keyword evidence="1" id="KW-0479">Metal-binding</keyword>
<evidence type="ECO:0000259" key="5">
    <source>
        <dbReference type="PROSITE" id="PS50280"/>
    </source>
</evidence>
<evidence type="ECO:0000256" key="2">
    <source>
        <dbReference type="ARBA" id="ARBA00022771"/>
    </source>
</evidence>
<evidence type="ECO:0000313" key="8">
    <source>
        <dbReference type="Proteomes" id="UP000265427"/>
    </source>
</evidence>
<evidence type="ECO:0008006" key="9">
    <source>
        <dbReference type="Google" id="ProtNLM"/>
    </source>
</evidence>
<reference evidence="7 8" key="1">
    <citation type="submission" date="2018-08" db="EMBL/GenBank/DDBJ databases">
        <title>Aphanomyces genome sequencing and annotation.</title>
        <authorList>
            <person name="Minardi D."/>
            <person name="Oidtmann B."/>
            <person name="Van Der Giezen M."/>
            <person name="Studholme D.J."/>
        </authorList>
    </citation>
    <scope>NUCLEOTIDE SEQUENCE [LARGE SCALE GENOMIC DNA]</scope>
    <source>
        <strain evidence="7 8">Kv</strain>
    </source>
</reference>
<organism evidence="7 8">
    <name type="scientific">Aphanomyces astaci</name>
    <name type="common">Crayfish plague agent</name>
    <dbReference type="NCBI Taxonomy" id="112090"/>
    <lineage>
        <taxon>Eukaryota</taxon>
        <taxon>Sar</taxon>
        <taxon>Stramenopiles</taxon>
        <taxon>Oomycota</taxon>
        <taxon>Saprolegniomycetes</taxon>
        <taxon>Saprolegniales</taxon>
        <taxon>Verrucalvaceae</taxon>
        <taxon>Aphanomyces</taxon>
    </lineage>
</organism>
<dbReference type="SUPFAM" id="SSF144232">
    <property type="entry name" value="HIT/MYND zinc finger-like"/>
    <property type="match status" value="1"/>
</dbReference>
<dbReference type="Pfam" id="PF01753">
    <property type="entry name" value="zf-MYND"/>
    <property type="match status" value="1"/>
</dbReference>
<dbReference type="InterPro" id="IPR050869">
    <property type="entry name" value="H3K4_H4K5_MeTrfase"/>
</dbReference>